<sequence>MLKPQSWSSPPPPPSVAAAGPAPSGTCAVATPTRRPQSPPPPPPGSAVTSCSCFPVGRVGLTFDSQPSAVEGARRPQAEKVAPNRGGVEPGRAGRAGLAAAGVPDGRGAETAGASRGFRFEDSTSYRLLDYAHSFPTQ</sequence>
<dbReference type="EMBL" id="CABDUW010000982">
    <property type="protein sequence ID" value="VTJ77551.1"/>
    <property type="molecule type" value="Genomic_DNA"/>
</dbReference>
<evidence type="ECO:0000313" key="2">
    <source>
        <dbReference type="EMBL" id="KAF7463415.1"/>
    </source>
</evidence>
<reference evidence="2" key="2">
    <citation type="submission" date="2020-08" db="EMBL/GenBank/DDBJ databases">
        <authorList>
            <person name="Shumante A."/>
            <person name="Zimin A.V."/>
            <person name="Puiu D."/>
            <person name="Salzberg S.L."/>
        </authorList>
    </citation>
    <scope>NUCLEOTIDE SEQUENCE</scope>
    <source>
        <strain evidence="2">WC2-LM</strain>
        <tissue evidence="2">Liver</tissue>
    </source>
</reference>
<gene>
    <name evidence="2" type="ORF">GHT09_009459</name>
    <name evidence="3" type="ORF">MONAX_5E008428</name>
</gene>
<dbReference type="Proteomes" id="UP000335636">
    <property type="component" value="Unassembled WGS sequence"/>
</dbReference>
<evidence type="ECO:0000313" key="3">
    <source>
        <dbReference type="EMBL" id="VTJ77551.1"/>
    </source>
</evidence>
<dbReference type="EMBL" id="WJEC01008178">
    <property type="protein sequence ID" value="KAF7463415.1"/>
    <property type="molecule type" value="Genomic_DNA"/>
</dbReference>
<keyword evidence="4" id="KW-1185">Reference proteome</keyword>
<feature type="region of interest" description="Disordered" evidence="1">
    <location>
        <begin position="1"/>
        <end position="48"/>
    </location>
</feature>
<reference evidence="3 4" key="1">
    <citation type="submission" date="2019-04" db="EMBL/GenBank/DDBJ databases">
        <authorList>
            <person name="Alioto T."/>
            <person name="Alioto T."/>
        </authorList>
    </citation>
    <scope>NUCLEOTIDE SEQUENCE [LARGE SCALE GENOMIC DNA]</scope>
</reference>
<evidence type="ECO:0000313" key="4">
    <source>
        <dbReference type="Proteomes" id="UP000335636"/>
    </source>
</evidence>
<accession>A0A5E4C9D1</accession>
<evidence type="ECO:0000256" key="1">
    <source>
        <dbReference type="SAM" id="MobiDB-lite"/>
    </source>
</evidence>
<feature type="region of interest" description="Disordered" evidence="1">
    <location>
        <begin position="67"/>
        <end position="115"/>
    </location>
</feature>
<organism evidence="3 4">
    <name type="scientific">Marmota monax</name>
    <name type="common">Woodchuck</name>
    <dbReference type="NCBI Taxonomy" id="9995"/>
    <lineage>
        <taxon>Eukaryota</taxon>
        <taxon>Metazoa</taxon>
        <taxon>Chordata</taxon>
        <taxon>Craniata</taxon>
        <taxon>Vertebrata</taxon>
        <taxon>Euteleostomi</taxon>
        <taxon>Mammalia</taxon>
        <taxon>Eutheria</taxon>
        <taxon>Euarchontoglires</taxon>
        <taxon>Glires</taxon>
        <taxon>Rodentia</taxon>
        <taxon>Sciuromorpha</taxon>
        <taxon>Sciuridae</taxon>
        <taxon>Xerinae</taxon>
        <taxon>Marmotini</taxon>
        <taxon>Marmota</taxon>
    </lineage>
</organism>
<feature type="compositionally biased region" description="Low complexity" evidence="1">
    <location>
        <begin position="91"/>
        <end position="102"/>
    </location>
</feature>
<name>A0A5E4C9D1_MARMO</name>
<proteinExistence type="predicted"/>
<protein>
    <submittedName>
        <fullName evidence="3">Uncharacterized protein</fullName>
    </submittedName>
</protein>
<dbReference type="Proteomes" id="UP000662637">
    <property type="component" value="Unassembled WGS sequence"/>
</dbReference>
<dbReference type="AlphaFoldDB" id="A0A5E4C9D1"/>